<feature type="region of interest" description="Disordered" evidence="6">
    <location>
        <begin position="43"/>
        <end position="70"/>
    </location>
</feature>
<dbReference type="SUPFAM" id="SSF51064">
    <property type="entry name" value="Head domain of nucleotide exchange factor GrpE"/>
    <property type="match status" value="1"/>
</dbReference>
<keyword evidence="4" id="KW-0496">Mitochondrion</keyword>
<evidence type="ECO:0000256" key="2">
    <source>
        <dbReference type="ARBA" id="ARBA00009054"/>
    </source>
</evidence>
<dbReference type="GO" id="GO:0051087">
    <property type="term" value="F:protein-folding chaperone binding"/>
    <property type="evidence" value="ECO:0007669"/>
    <property type="project" value="InterPro"/>
</dbReference>
<organism evidence="7 8">
    <name type="scientific">Westerdykella ornata</name>
    <dbReference type="NCBI Taxonomy" id="318751"/>
    <lineage>
        <taxon>Eukaryota</taxon>
        <taxon>Fungi</taxon>
        <taxon>Dikarya</taxon>
        <taxon>Ascomycota</taxon>
        <taxon>Pezizomycotina</taxon>
        <taxon>Dothideomycetes</taxon>
        <taxon>Pleosporomycetidae</taxon>
        <taxon>Pleosporales</taxon>
        <taxon>Sporormiaceae</taxon>
        <taxon>Westerdykella</taxon>
    </lineage>
</organism>
<dbReference type="Pfam" id="PF01025">
    <property type="entry name" value="GrpE"/>
    <property type="match status" value="1"/>
</dbReference>
<evidence type="ECO:0000313" key="8">
    <source>
        <dbReference type="Proteomes" id="UP000800097"/>
    </source>
</evidence>
<dbReference type="GO" id="GO:0001405">
    <property type="term" value="C:PAM complex, Tim23 associated import motor"/>
    <property type="evidence" value="ECO:0007669"/>
    <property type="project" value="TreeGrafter"/>
</dbReference>
<comment type="similarity">
    <text evidence="2 5">Belongs to the GrpE family.</text>
</comment>
<dbReference type="Gene3D" id="3.90.20.20">
    <property type="match status" value="1"/>
</dbReference>
<dbReference type="GO" id="GO:0000774">
    <property type="term" value="F:adenyl-nucleotide exchange factor activity"/>
    <property type="evidence" value="ECO:0007669"/>
    <property type="project" value="InterPro"/>
</dbReference>
<protein>
    <recommendedName>
        <fullName evidence="4">GrpE protein homolog</fullName>
    </recommendedName>
</protein>
<dbReference type="Proteomes" id="UP000800097">
    <property type="component" value="Unassembled WGS sequence"/>
</dbReference>
<dbReference type="GO" id="GO:0042803">
    <property type="term" value="F:protein homodimerization activity"/>
    <property type="evidence" value="ECO:0007669"/>
    <property type="project" value="InterPro"/>
</dbReference>
<proteinExistence type="inferred from homology"/>
<evidence type="ECO:0000313" key="7">
    <source>
        <dbReference type="EMBL" id="KAF2277611.1"/>
    </source>
</evidence>
<evidence type="ECO:0000256" key="5">
    <source>
        <dbReference type="RuleBase" id="RU004478"/>
    </source>
</evidence>
<dbReference type="AlphaFoldDB" id="A0A6A6JLY9"/>
<evidence type="ECO:0000256" key="1">
    <source>
        <dbReference type="ARBA" id="ARBA00004305"/>
    </source>
</evidence>
<dbReference type="HAMAP" id="MF_01151">
    <property type="entry name" value="GrpE"/>
    <property type="match status" value="1"/>
</dbReference>
<name>A0A6A6JLY9_WESOR</name>
<dbReference type="PROSITE" id="PS01071">
    <property type="entry name" value="GRPE"/>
    <property type="match status" value="1"/>
</dbReference>
<dbReference type="PANTHER" id="PTHR21237:SF23">
    <property type="entry name" value="GRPE PROTEIN HOMOLOG, MITOCHONDRIAL"/>
    <property type="match status" value="1"/>
</dbReference>
<dbReference type="GO" id="GO:0030150">
    <property type="term" value="P:protein import into mitochondrial matrix"/>
    <property type="evidence" value="ECO:0007669"/>
    <property type="project" value="TreeGrafter"/>
</dbReference>
<sequence>MLQRTLFRSSRQAARCVTRSQAPFAAQVPRQVGAIRWYAEQPTAKEGETAAQKTSGEQASQQQQQQNEATQLKEQLEKKDMEIINLKDKYLRSVADFRNLQERTKREIQAAKDFALQRFAKDLIDSVDNLDRALTTVPAEKLSSGENPDLVTLHDGLKMTESILLQTLKKHGLERFDPSLEQEKFNPNIHEAVFQAPQPDKEDGTVFHTQQKGFMLNGRVLRAAKVGVVKNS</sequence>
<dbReference type="PANTHER" id="PTHR21237">
    <property type="entry name" value="GRPE PROTEIN"/>
    <property type="match status" value="1"/>
</dbReference>
<gene>
    <name evidence="7" type="ORF">EI97DRAFT_299148</name>
</gene>
<evidence type="ECO:0000256" key="6">
    <source>
        <dbReference type="SAM" id="MobiDB-lite"/>
    </source>
</evidence>
<dbReference type="GeneID" id="54547685"/>
<dbReference type="InterPro" id="IPR013805">
    <property type="entry name" value="GrpE_CC"/>
</dbReference>
<dbReference type="OrthoDB" id="201635at2759"/>
<dbReference type="SUPFAM" id="SSF58014">
    <property type="entry name" value="Coiled-coil domain of nucleotide exchange factor GrpE"/>
    <property type="match status" value="1"/>
</dbReference>
<dbReference type="FunFam" id="2.30.22.10:FF:000002">
    <property type="entry name" value="GrpE protein homolog"/>
    <property type="match status" value="1"/>
</dbReference>
<evidence type="ECO:0000256" key="3">
    <source>
        <dbReference type="ARBA" id="ARBA00023186"/>
    </source>
</evidence>
<dbReference type="EMBL" id="ML986490">
    <property type="protein sequence ID" value="KAF2277611.1"/>
    <property type="molecule type" value="Genomic_DNA"/>
</dbReference>
<dbReference type="Gene3D" id="2.30.22.10">
    <property type="entry name" value="Head domain of nucleotide exchange factor GrpE"/>
    <property type="match status" value="1"/>
</dbReference>
<dbReference type="PRINTS" id="PR00773">
    <property type="entry name" value="GRPEPROTEIN"/>
</dbReference>
<dbReference type="CDD" id="cd00446">
    <property type="entry name" value="GrpE"/>
    <property type="match status" value="1"/>
</dbReference>
<dbReference type="InterPro" id="IPR000740">
    <property type="entry name" value="GrpE"/>
</dbReference>
<dbReference type="RefSeq" id="XP_033655150.1">
    <property type="nucleotide sequence ID" value="XM_033794510.1"/>
</dbReference>
<reference evidence="7" key="1">
    <citation type="journal article" date="2020" name="Stud. Mycol.">
        <title>101 Dothideomycetes genomes: a test case for predicting lifestyles and emergence of pathogens.</title>
        <authorList>
            <person name="Haridas S."/>
            <person name="Albert R."/>
            <person name="Binder M."/>
            <person name="Bloem J."/>
            <person name="Labutti K."/>
            <person name="Salamov A."/>
            <person name="Andreopoulos B."/>
            <person name="Baker S."/>
            <person name="Barry K."/>
            <person name="Bills G."/>
            <person name="Bluhm B."/>
            <person name="Cannon C."/>
            <person name="Castanera R."/>
            <person name="Culley D."/>
            <person name="Daum C."/>
            <person name="Ezra D."/>
            <person name="Gonzalez J."/>
            <person name="Henrissat B."/>
            <person name="Kuo A."/>
            <person name="Liang C."/>
            <person name="Lipzen A."/>
            <person name="Lutzoni F."/>
            <person name="Magnuson J."/>
            <person name="Mondo S."/>
            <person name="Nolan M."/>
            <person name="Ohm R."/>
            <person name="Pangilinan J."/>
            <person name="Park H.-J."/>
            <person name="Ramirez L."/>
            <person name="Alfaro M."/>
            <person name="Sun H."/>
            <person name="Tritt A."/>
            <person name="Yoshinaga Y."/>
            <person name="Zwiers L.-H."/>
            <person name="Turgeon B."/>
            <person name="Goodwin S."/>
            <person name="Spatafora J."/>
            <person name="Crous P."/>
            <person name="Grigoriev I."/>
        </authorList>
    </citation>
    <scope>NUCLEOTIDE SEQUENCE</scope>
    <source>
        <strain evidence="7">CBS 379.55</strain>
    </source>
</reference>
<accession>A0A6A6JLY9</accession>
<comment type="subcellular location">
    <subcellularLocation>
        <location evidence="1 4">Mitochondrion matrix</location>
    </subcellularLocation>
</comment>
<dbReference type="InterPro" id="IPR009012">
    <property type="entry name" value="GrpE_head"/>
</dbReference>
<keyword evidence="3 4" id="KW-0143">Chaperone</keyword>
<evidence type="ECO:0000256" key="4">
    <source>
        <dbReference type="RuleBase" id="RU000640"/>
    </source>
</evidence>
<keyword evidence="8" id="KW-1185">Reference proteome</keyword>
<comment type="function">
    <text evidence="4">Essential component of the PAM complex, a complex required for the translocation of transit peptide-containing proteins from the inner membrane into the mitochondrial matrix in an ATP-dependent manner.</text>
</comment>
<dbReference type="GO" id="GO:0051082">
    <property type="term" value="F:unfolded protein binding"/>
    <property type="evidence" value="ECO:0007669"/>
    <property type="project" value="TreeGrafter"/>
</dbReference>
<dbReference type="GO" id="GO:0006457">
    <property type="term" value="P:protein folding"/>
    <property type="evidence" value="ECO:0007669"/>
    <property type="project" value="InterPro"/>
</dbReference>
<feature type="compositionally biased region" description="Low complexity" evidence="6">
    <location>
        <begin position="52"/>
        <end position="70"/>
    </location>
</feature>